<dbReference type="OrthoDB" id="9798760at2"/>
<dbReference type="PANTHER" id="PTHR30411:SF1">
    <property type="entry name" value="CYTOPLASMIC PROTEIN"/>
    <property type="match status" value="1"/>
</dbReference>
<evidence type="ECO:0000259" key="1">
    <source>
        <dbReference type="Pfam" id="PF04073"/>
    </source>
</evidence>
<dbReference type="CDD" id="cd04333">
    <property type="entry name" value="ProX_deacylase"/>
    <property type="match status" value="1"/>
</dbReference>
<feature type="domain" description="YbaK/aminoacyl-tRNA synthetase-associated" evidence="1">
    <location>
        <begin position="23"/>
        <end position="141"/>
    </location>
</feature>
<dbReference type="Gene3D" id="3.90.960.10">
    <property type="entry name" value="YbaK/aminoacyl-tRNA synthetase-associated domain"/>
    <property type="match status" value="1"/>
</dbReference>
<dbReference type="EMBL" id="FMXA01000003">
    <property type="protein sequence ID" value="SDA37549.1"/>
    <property type="molecule type" value="Genomic_DNA"/>
</dbReference>
<evidence type="ECO:0000313" key="2">
    <source>
        <dbReference type="EMBL" id="SDA37549.1"/>
    </source>
</evidence>
<reference evidence="2 3" key="1">
    <citation type="submission" date="2016-10" db="EMBL/GenBank/DDBJ databases">
        <authorList>
            <person name="de Groot N.N."/>
        </authorList>
    </citation>
    <scope>NUCLEOTIDE SEQUENCE [LARGE SCALE GENOMIC DNA]</scope>
    <source>
        <strain evidence="2 3">DSM 15230</strain>
    </source>
</reference>
<dbReference type="GO" id="GO:0002161">
    <property type="term" value="F:aminoacyl-tRNA deacylase activity"/>
    <property type="evidence" value="ECO:0007669"/>
    <property type="project" value="InterPro"/>
</dbReference>
<dbReference type="InterPro" id="IPR036754">
    <property type="entry name" value="YbaK/aa-tRNA-synt-asso_dom_sf"/>
</dbReference>
<dbReference type="Pfam" id="PF04073">
    <property type="entry name" value="tRNA_edit"/>
    <property type="match status" value="1"/>
</dbReference>
<name>A0A1G5UVE2_9FIRM</name>
<dbReference type="InterPro" id="IPR007214">
    <property type="entry name" value="YbaK/aa-tRNA-synth-assoc-dom"/>
</dbReference>
<organism evidence="2 3">
    <name type="scientific">Allisonella histaminiformans</name>
    <dbReference type="NCBI Taxonomy" id="209880"/>
    <lineage>
        <taxon>Bacteria</taxon>
        <taxon>Bacillati</taxon>
        <taxon>Bacillota</taxon>
        <taxon>Negativicutes</taxon>
        <taxon>Veillonellales</taxon>
        <taxon>Veillonellaceae</taxon>
        <taxon>Allisonella</taxon>
    </lineage>
</organism>
<accession>A0A1G5UVE2</accession>
<dbReference type="RefSeq" id="WP_091362759.1">
    <property type="nucleotide sequence ID" value="NZ_CAUWGZ010000004.1"/>
</dbReference>
<evidence type="ECO:0000313" key="3">
    <source>
        <dbReference type="Proteomes" id="UP000199689"/>
    </source>
</evidence>
<sequence length="158" mass="17320">MSFEKVKSYFATLGMEDRCISFTEPTATVAEAAAVLGVEEGRIAKTMSFLLDGKPLIVVVAGDARVDNHKYKTVFHKKPSMIPGAKCEEFIGHKPGGVCPFCLPEGTPVYLDVSLMRFSEVYPAAGTDHSAVRLSLKELEKCAHSRGYVDICKGWEMK</sequence>
<proteinExistence type="predicted"/>
<dbReference type="PANTHER" id="PTHR30411">
    <property type="entry name" value="CYTOPLASMIC PROTEIN"/>
    <property type="match status" value="1"/>
</dbReference>
<dbReference type="AlphaFoldDB" id="A0A1G5UVE2"/>
<gene>
    <name evidence="2" type="ORF">SAMN02910343_00127</name>
</gene>
<dbReference type="SUPFAM" id="SSF55826">
    <property type="entry name" value="YbaK/ProRS associated domain"/>
    <property type="match status" value="1"/>
</dbReference>
<dbReference type="Proteomes" id="UP000199689">
    <property type="component" value="Unassembled WGS sequence"/>
</dbReference>
<protein>
    <submittedName>
        <fullName evidence="2">Cys-tRNA(Pro) deacylase, prolyl-tRNA editing enzyme YbaK/EbsC</fullName>
    </submittedName>
</protein>
<dbReference type="GeneID" id="87755183"/>
<keyword evidence="3" id="KW-1185">Reference proteome</keyword>
<dbReference type="STRING" id="209880.SAMN02910343_00127"/>